<proteinExistence type="predicted"/>
<accession>M0B7R2</accession>
<dbReference type="Proteomes" id="UP000011693">
    <property type="component" value="Unassembled WGS sequence"/>
</dbReference>
<reference evidence="1 2" key="1">
    <citation type="journal article" date="2014" name="PLoS Genet.">
        <title>Phylogenetically driven sequencing of extremely halophilic archaea reveals strategies for static and dynamic osmo-response.</title>
        <authorList>
            <person name="Becker E.A."/>
            <person name="Seitzer P.M."/>
            <person name="Tritt A."/>
            <person name="Larsen D."/>
            <person name="Krusor M."/>
            <person name="Yao A.I."/>
            <person name="Wu D."/>
            <person name="Madern D."/>
            <person name="Eisen J.A."/>
            <person name="Darling A.E."/>
            <person name="Facciotti M.T."/>
        </authorList>
    </citation>
    <scope>NUCLEOTIDE SEQUENCE [LARGE SCALE GENOMIC DNA]</scope>
    <source>
        <strain evidence="1 2">JCM 10990</strain>
    </source>
</reference>
<dbReference type="PATRIC" id="fig|1227492.4.peg.154"/>
<comment type="caution">
    <text evidence="1">The sequence shown here is derived from an EMBL/GenBank/DDBJ whole genome shotgun (WGS) entry which is preliminary data.</text>
</comment>
<evidence type="ECO:0000313" key="1">
    <source>
        <dbReference type="EMBL" id="ELZ06323.1"/>
    </source>
</evidence>
<name>M0B7R2_9EURY</name>
<gene>
    <name evidence="1" type="ORF">C482_00835</name>
</gene>
<evidence type="ECO:0000313" key="2">
    <source>
        <dbReference type="Proteomes" id="UP000011693"/>
    </source>
</evidence>
<dbReference type="AlphaFoldDB" id="M0B7R2"/>
<dbReference type="STRING" id="1227492.C482_00835"/>
<protein>
    <submittedName>
        <fullName evidence="1">Uncharacterized protein</fullName>
    </submittedName>
</protein>
<dbReference type="RefSeq" id="WP_006165447.1">
    <property type="nucleotide sequence ID" value="NZ_AOIN01000008.1"/>
</dbReference>
<dbReference type="EMBL" id="AOIN01000008">
    <property type="protein sequence ID" value="ELZ06323.1"/>
    <property type="molecule type" value="Genomic_DNA"/>
</dbReference>
<sequence>MSDAFHNLTLISQAVDNRTPNTRHLHMEDEPLIGLLNLNAFWTASGLEEAIDEILTDEPVGREEWVER</sequence>
<keyword evidence="2" id="KW-1185">Reference proteome</keyword>
<organism evidence="1 2">
    <name type="scientific">Natrialba chahannaoensis JCM 10990</name>
    <dbReference type="NCBI Taxonomy" id="1227492"/>
    <lineage>
        <taxon>Archaea</taxon>
        <taxon>Methanobacteriati</taxon>
        <taxon>Methanobacteriota</taxon>
        <taxon>Stenosarchaea group</taxon>
        <taxon>Halobacteria</taxon>
        <taxon>Halobacteriales</taxon>
        <taxon>Natrialbaceae</taxon>
        <taxon>Natrialba</taxon>
    </lineage>
</organism>